<name>A0ABX8BUB7_9ACTN</name>
<reference evidence="4 5" key="1">
    <citation type="submission" date="2021-05" db="EMBL/GenBank/DDBJ databases">
        <title>Direct Submission.</title>
        <authorList>
            <person name="Li K."/>
            <person name="Gao J."/>
        </authorList>
    </citation>
    <scope>NUCLEOTIDE SEQUENCE [LARGE SCALE GENOMIC DNA]</scope>
    <source>
        <strain evidence="4 5">Mg02</strain>
    </source>
</reference>
<proteinExistence type="inferred from homology"/>
<dbReference type="Proteomes" id="UP000676079">
    <property type="component" value="Chromosome"/>
</dbReference>
<comment type="similarity">
    <text evidence="1">Belongs to the UPF0337 (CsbD) family.</text>
</comment>
<evidence type="ECO:0000256" key="1">
    <source>
        <dbReference type="ARBA" id="ARBA00009129"/>
    </source>
</evidence>
<feature type="region of interest" description="Disordered" evidence="2">
    <location>
        <begin position="1"/>
        <end position="62"/>
    </location>
</feature>
<gene>
    <name evidence="4" type="ORF">KGD84_15980</name>
</gene>
<feature type="domain" description="CsbD-like" evidence="3">
    <location>
        <begin position="9"/>
        <end position="55"/>
    </location>
</feature>
<evidence type="ECO:0000313" key="5">
    <source>
        <dbReference type="Proteomes" id="UP000676079"/>
    </source>
</evidence>
<dbReference type="Pfam" id="PF05532">
    <property type="entry name" value="CsbD"/>
    <property type="match status" value="1"/>
</dbReference>
<dbReference type="InterPro" id="IPR036629">
    <property type="entry name" value="YjbJ_sf"/>
</dbReference>
<protein>
    <submittedName>
        <fullName evidence="4">CsbD family protein</fullName>
    </submittedName>
</protein>
<sequence>MAEENKGPNKFDELRGKAKEQAGKVTGNREQEAEGKVEQNKAKLKQAGEKVKDAFTSDDKNR</sequence>
<dbReference type="EMBL" id="CP074133">
    <property type="protein sequence ID" value="QUX25602.1"/>
    <property type="molecule type" value="Genomic_DNA"/>
</dbReference>
<dbReference type="Gene3D" id="1.10.1470.10">
    <property type="entry name" value="YjbJ"/>
    <property type="match status" value="1"/>
</dbReference>
<evidence type="ECO:0000256" key="2">
    <source>
        <dbReference type="SAM" id="MobiDB-lite"/>
    </source>
</evidence>
<organism evidence="4 5">
    <name type="scientific">Nocardiopsis changdeensis</name>
    <dbReference type="NCBI Taxonomy" id="2831969"/>
    <lineage>
        <taxon>Bacteria</taxon>
        <taxon>Bacillati</taxon>
        <taxon>Actinomycetota</taxon>
        <taxon>Actinomycetes</taxon>
        <taxon>Streptosporangiales</taxon>
        <taxon>Nocardiopsidaceae</taxon>
        <taxon>Nocardiopsis</taxon>
    </lineage>
</organism>
<dbReference type="RefSeq" id="WP_220561253.1">
    <property type="nucleotide sequence ID" value="NZ_CP074133.1"/>
</dbReference>
<accession>A0ABX8BUB7</accession>
<evidence type="ECO:0000313" key="4">
    <source>
        <dbReference type="EMBL" id="QUX25602.1"/>
    </source>
</evidence>
<dbReference type="SUPFAM" id="SSF69047">
    <property type="entry name" value="Hypothetical protein YjbJ"/>
    <property type="match status" value="1"/>
</dbReference>
<keyword evidence="5" id="KW-1185">Reference proteome</keyword>
<evidence type="ECO:0000259" key="3">
    <source>
        <dbReference type="Pfam" id="PF05532"/>
    </source>
</evidence>
<dbReference type="InterPro" id="IPR008462">
    <property type="entry name" value="CsbD"/>
</dbReference>